<reference evidence="5 6" key="1">
    <citation type="submission" date="2016-10" db="EMBL/GenBank/DDBJ databases">
        <authorList>
            <person name="de Groot N.N."/>
        </authorList>
    </citation>
    <scope>NUCLEOTIDE SEQUENCE [LARGE SCALE GENOMIC DNA]</scope>
    <source>
        <strain evidence="5 6">ATCC 700224</strain>
    </source>
</reference>
<dbReference type="Pfam" id="PF02357">
    <property type="entry name" value="NusG"/>
    <property type="match status" value="1"/>
</dbReference>
<protein>
    <submittedName>
        <fullName evidence="5">Transcriptional antiterminator RfaH</fullName>
    </submittedName>
</protein>
<keyword evidence="6" id="KW-1185">Reference proteome</keyword>
<evidence type="ECO:0000313" key="6">
    <source>
        <dbReference type="Proteomes" id="UP000199412"/>
    </source>
</evidence>
<dbReference type="SUPFAM" id="SSF82679">
    <property type="entry name" value="N-utilization substance G protein NusG, N-terminal domain"/>
    <property type="match status" value="1"/>
</dbReference>
<name>A0A1G7GP82_9PROT</name>
<feature type="domain" description="NusG-like N-terminal" evidence="4">
    <location>
        <begin position="1"/>
        <end position="100"/>
    </location>
</feature>
<dbReference type="GO" id="GO:0031564">
    <property type="term" value="P:transcription antitermination"/>
    <property type="evidence" value="ECO:0007669"/>
    <property type="project" value="UniProtKB-KW"/>
</dbReference>
<keyword evidence="1" id="KW-0889">Transcription antitermination</keyword>
<dbReference type="RefSeq" id="WP_092787746.1">
    <property type="nucleotide sequence ID" value="NZ_FNAP01000015.1"/>
</dbReference>
<dbReference type="SMART" id="SM00738">
    <property type="entry name" value="NGN"/>
    <property type="match status" value="1"/>
</dbReference>
<evidence type="ECO:0000256" key="2">
    <source>
        <dbReference type="ARBA" id="ARBA00023015"/>
    </source>
</evidence>
<keyword evidence="2" id="KW-0805">Transcription regulation</keyword>
<dbReference type="PANTHER" id="PTHR30265:SF7">
    <property type="entry name" value="TRANSCRIPTION ANTITERMINATION PROTEIN RFAH"/>
    <property type="match status" value="1"/>
</dbReference>
<dbReference type="OrthoDB" id="9787731at2"/>
<gene>
    <name evidence="5" type="ORF">SAMN05421720_11538</name>
</gene>
<dbReference type="STRING" id="69960.SAMN05421720_11538"/>
<sequence length="166" mass="19089">MRRWYAVHTHARAEEKAEFHLRRQGYEVYCPRLERTRRHARRVETVLRPMFPRYLFTPLDVEAQPWHAINGTFGVKHLVGRGERPTPLPGGLVEALMERESEAGAVTVPVPAFHPGEALVVEEGPFRDLVARFEIMADRERVTVLLDLLGREIRVTAHHSAVRRAS</sequence>
<organism evidence="5 6">
    <name type="scientific">Rhodospira trueperi</name>
    <dbReference type="NCBI Taxonomy" id="69960"/>
    <lineage>
        <taxon>Bacteria</taxon>
        <taxon>Pseudomonadati</taxon>
        <taxon>Pseudomonadota</taxon>
        <taxon>Alphaproteobacteria</taxon>
        <taxon>Rhodospirillales</taxon>
        <taxon>Rhodospirillaceae</taxon>
        <taxon>Rhodospira</taxon>
    </lineage>
</organism>
<keyword evidence="3" id="KW-0804">Transcription</keyword>
<evidence type="ECO:0000256" key="3">
    <source>
        <dbReference type="ARBA" id="ARBA00023163"/>
    </source>
</evidence>
<dbReference type="GO" id="GO:0006354">
    <property type="term" value="P:DNA-templated transcription elongation"/>
    <property type="evidence" value="ECO:0007669"/>
    <property type="project" value="InterPro"/>
</dbReference>
<dbReference type="PANTHER" id="PTHR30265">
    <property type="entry name" value="RHO-INTERACTING TRANSCRIPTION TERMINATION FACTOR NUSG"/>
    <property type="match status" value="1"/>
</dbReference>
<dbReference type="AlphaFoldDB" id="A0A1G7GP82"/>
<dbReference type="InterPro" id="IPR008991">
    <property type="entry name" value="Translation_prot_SH3-like_sf"/>
</dbReference>
<dbReference type="InterPro" id="IPR006645">
    <property type="entry name" value="NGN-like_dom"/>
</dbReference>
<dbReference type="GO" id="GO:0005829">
    <property type="term" value="C:cytosol"/>
    <property type="evidence" value="ECO:0007669"/>
    <property type="project" value="TreeGrafter"/>
</dbReference>
<dbReference type="InterPro" id="IPR043425">
    <property type="entry name" value="NusG-like"/>
</dbReference>
<dbReference type="SUPFAM" id="SSF50104">
    <property type="entry name" value="Translation proteins SH3-like domain"/>
    <property type="match status" value="1"/>
</dbReference>
<evidence type="ECO:0000313" key="5">
    <source>
        <dbReference type="EMBL" id="SDE89947.1"/>
    </source>
</evidence>
<dbReference type="InterPro" id="IPR036735">
    <property type="entry name" value="NGN_dom_sf"/>
</dbReference>
<dbReference type="Proteomes" id="UP000199412">
    <property type="component" value="Unassembled WGS sequence"/>
</dbReference>
<accession>A0A1G7GP82</accession>
<proteinExistence type="predicted"/>
<dbReference type="EMBL" id="FNAP01000015">
    <property type="protein sequence ID" value="SDE89947.1"/>
    <property type="molecule type" value="Genomic_DNA"/>
</dbReference>
<dbReference type="Gene3D" id="3.30.70.940">
    <property type="entry name" value="NusG, N-terminal domain"/>
    <property type="match status" value="1"/>
</dbReference>
<dbReference type="CDD" id="cd09892">
    <property type="entry name" value="NGN_SP_RfaH"/>
    <property type="match status" value="1"/>
</dbReference>
<evidence type="ECO:0000259" key="4">
    <source>
        <dbReference type="SMART" id="SM00738"/>
    </source>
</evidence>
<evidence type="ECO:0000256" key="1">
    <source>
        <dbReference type="ARBA" id="ARBA00022814"/>
    </source>
</evidence>